<dbReference type="Proteomes" id="UP000094761">
    <property type="component" value="Unassembled WGS sequence"/>
</dbReference>
<dbReference type="Pfam" id="PF05227">
    <property type="entry name" value="CHASE3"/>
    <property type="match status" value="2"/>
</dbReference>
<dbReference type="GO" id="GO:0006935">
    <property type="term" value="P:chemotaxis"/>
    <property type="evidence" value="ECO:0007669"/>
    <property type="project" value="UniProtKB-ARBA"/>
</dbReference>
<organism evidence="9 10">
    <name type="scientific">Vibrio europaeus</name>
    <dbReference type="NCBI Taxonomy" id="300876"/>
    <lineage>
        <taxon>Bacteria</taxon>
        <taxon>Pseudomonadati</taxon>
        <taxon>Pseudomonadota</taxon>
        <taxon>Gammaproteobacteria</taxon>
        <taxon>Vibrionales</taxon>
        <taxon>Vibrionaceae</taxon>
        <taxon>Vibrio</taxon>
        <taxon>Vibrio oreintalis group</taxon>
    </lineage>
</organism>
<dbReference type="SUPFAM" id="SSF58104">
    <property type="entry name" value="Methyl-accepting chemotaxis protein (MCP) signaling domain"/>
    <property type="match status" value="1"/>
</dbReference>
<dbReference type="Pfam" id="PF00015">
    <property type="entry name" value="MCPsignal"/>
    <property type="match status" value="1"/>
</dbReference>
<dbReference type="GO" id="GO:0016020">
    <property type="term" value="C:membrane"/>
    <property type="evidence" value="ECO:0007669"/>
    <property type="project" value="UniProtKB-SubCell"/>
</dbReference>
<dbReference type="EMBL" id="JAPFIT010000018">
    <property type="protein sequence ID" value="MDC5741287.1"/>
    <property type="molecule type" value="Genomic_DNA"/>
</dbReference>
<dbReference type="GO" id="GO:0007165">
    <property type="term" value="P:signal transduction"/>
    <property type="evidence" value="ECO:0007669"/>
    <property type="project" value="UniProtKB-KW"/>
</dbReference>
<feature type="domain" description="HAMP" evidence="7">
    <location>
        <begin position="395"/>
        <end position="447"/>
    </location>
</feature>
<dbReference type="EMBL" id="LUAX01000001">
    <property type="protein sequence ID" value="OAN00988.1"/>
    <property type="molecule type" value="Genomic_DNA"/>
</dbReference>
<dbReference type="SMART" id="SM00283">
    <property type="entry name" value="MA"/>
    <property type="match status" value="1"/>
</dbReference>
<reference evidence="8" key="2">
    <citation type="submission" date="2022-11" db="EMBL/GenBank/DDBJ databases">
        <title>Role of the vibriolysin VemA secreted by the emergent pathogen Vibrio europaeus in the colonization of Manila clam mucus.</title>
        <authorList>
            <person name="Martinez C."/>
            <person name="Rodriguez S."/>
            <person name="Vences A."/>
            <person name="Barja J.L."/>
            <person name="Toranzo A.E."/>
            <person name="Dubert J."/>
        </authorList>
    </citation>
    <scope>NUCLEOTIDE SEQUENCE</scope>
    <source>
        <strain evidence="8">3454</strain>
    </source>
</reference>
<dbReference type="PANTHER" id="PTHR32089:SF112">
    <property type="entry name" value="LYSOZYME-LIKE PROTEIN-RELATED"/>
    <property type="match status" value="1"/>
</dbReference>
<feature type="transmembrane region" description="Helical" evidence="5">
    <location>
        <begin position="12"/>
        <end position="31"/>
    </location>
</feature>
<evidence type="ECO:0000313" key="8">
    <source>
        <dbReference type="EMBL" id="MDC5741287.1"/>
    </source>
</evidence>
<accession>A0A178JHG0</accession>
<evidence type="ECO:0000256" key="5">
    <source>
        <dbReference type="SAM" id="Phobius"/>
    </source>
</evidence>
<comment type="caution">
    <text evidence="9">The sequence shown here is derived from an EMBL/GenBank/DDBJ whole genome shotgun (WGS) entry which is preliminary data.</text>
</comment>
<dbReference type="PANTHER" id="PTHR32089">
    <property type="entry name" value="METHYL-ACCEPTING CHEMOTAXIS PROTEIN MCPB"/>
    <property type="match status" value="1"/>
</dbReference>
<name>A0A178JHG0_9VIBR</name>
<keyword evidence="5" id="KW-1133">Transmembrane helix</keyword>
<dbReference type="PROSITE" id="PS50111">
    <property type="entry name" value="CHEMOTAXIS_TRANSDUC_2"/>
    <property type="match status" value="1"/>
</dbReference>
<dbReference type="CDD" id="cd11386">
    <property type="entry name" value="MCP_signal"/>
    <property type="match status" value="1"/>
</dbReference>
<dbReference type="CDD" id="cd19410">
    <property type="entry name" value="HK9-like_sensor"/>
    <property type="match status" value="2"/>
</dbReference>
<sequence length="724" mass="78363">MNFNNIPLRFKIALGTGAPLILLVFLAFVAITSSRSQVQTNAMVDHTHNVIQQAMRIEAAAVDMETGMRGFLLAGKEDFLGPYLNGQQRFTKLVAELKNTVNDNPVQVKRLEEIEQTINDWRVNVTEPIIELRREIGHAKTMDDVSDLVGEAHGKVYFDKFRGQIALFTEREAQLLEQRQKNNKDKFDNSVFSLVTLNEQGYLEKSETEELLSSFSQLSESTDWVNHTYKVMASAQDVLAAAVDMETGMRGYLLAGRDDFLAPYNQGSGKFKQLIFKLKQTVSDNPQQVKLLEEMNDTISEWQAEVVSPIINLRREIGDAKTMNDMAKLVGEARGKVYFDQFRNQITDFIAMEDGLMDERQAAAASAAKTTETMLMLGTLIAIGLGSVIAWVVLKAITVPVRQVATGLERLANGDLTNTIDIDSKDELGAMAASYNQAVKKTNGAILEVLRTTNEVVDGTMSITQANTNMSHELGVQSEKIAQISSSIEQMSHSIQEVATKSSEATANAQAAGVTANSGGEVVQSTIEGMNAINEAVTASSNSVAELGKRGSEIGEIISVINEIAEQTNLLALNAAIEAARAGEAGRGFAVVADEVRALADRTTSATQEIGQSIEAIQNETSLAVERMEVGATQVTEGLELVKKAGVSLDEIVEGAQTVANMIDSIAAAAEEQSVASGEVSKNVESVSEVSVVANEQANLAASSAQTLEQKAESLKRLVNQFKV</sequence>
<keyword evidence="2 4" id="KW-0807">Transducer</keyword>
<evidence type="ECO:0000259" key="6">
    <source>
        <dbReference type="PROSITE" id="PS50111"/>
    </source>
</evidence>
<evidence type="ECO:0000313" key="10">
    <source>
        <dbReference type="Proteomes" id="UP000094761"/>
    </source>
</evidence>
<dbReference type="Pfam" id="PF00672">
    <property type="entry name" value="HAMP"/>
    <property type="match status" value="1"/>
</dbReference>
<dbReference type="OrthoDB" id="9795078at2"/>
<protein>
    <submittedName>
        <fullName evidence="8 9">Chemotaxis protein</fullName>
    </submittedName>
</protein>
<dbReference type="Gene3D" id="1.10.287.950">
    <property type="entry name" value="Methyl-accepting chemotaxis protein"/>
    <property type="match status" value="1"/>
</dbReference>
<evidence type="ECO:0000256" key="4">
    <source>
        <dbReference type="PROSITE-ProRule" id="PRU00284"/>
    </source>
</evidence>
<dbReference type="SMART" id="SM00304">
    <property type="entry name" value="HAMP"/>
    <property type="match status" value="1"/>
</dbReference>
<keyword evidence="5" id="KW-0472">Membrane</keyword>
<dbReference type="RefSeq" id="WP_069666858.1">
    <property type="nucleotide sequence ID" value="NZ_JAPFIM010000026.1"/>
</dbReference>
<dbReference type="CDD" id="cd06225">
    <property type="entry name" value="HAMP"/>
    <property type="match status" value="1"/>
</dbReference>
<evidence type="ECO:0000313" key="9">
    <source>
        <dbReference type="EMBL" id="OAN00988.1"/>
    </source>
</evidence>
<proteinExistence type="inferred from homology"/>
<evidence type="ECO:0000256" key="3">
    <source>
        <dbReference type="ARBA" id="ARBA00029447"/>
    </source>
</evidence>
<feature type="domain" description="Methyl-accepting transducer" evidence="6">
    <location>
        <begin position="452"/>
        <end position="688"/>
    </location>
</feature>
<keyword evidence="5" id="KW-0812">Transmembrane</keyword>
<dbReference type="GeneID" id="78075555"/>
<dbReference type="InterPro" id="IPR003660">
    <property type="entry name" value="HAMP_dom"/>
</dbReference>
<dbReference type="FunFam" id="1.10.287.950:FF:000001">
    <property type="entry name" value="Methyl-accepting chemotaxis sensory transducer"/>
    <property type="match status" value="1"/>
</dbReference>
<evidence type="ECO:0000256" key="2">
    <source>
        <dbReference type="ARBA" id="ARBA00023224"/>
    </source>
</evidence>
<dbReference type="InterPro" id="IPR007891">
    <property type="entry name" value="CHASE3"/>
</dbReference>
<dbReference type="PROSITE" id="PS50885">
    <property type="entry name" value="HAMP"/>
    <property type="match status" value="1"/>
</dbReference>
<evidence type="ECO:0000256" key="1">
    <source>
        <dbReference type="ARBA" id="ARBA00004370"/>
    </source>
</evidence>
<keyword evidence="11" id="KW-1185">Reference proteome</keyword>
<dbReference type="AlphaFoldDB" id="A0A178JHG0"/>
<reference evidence="9 10" key="1">
    <citation type="submission" date="2016-03" db="EMBL/GenBank/DDBJ databases">
        <title>Draft genome sequence of the Vibrio tubiashii subs. europaeus.</title>
        <authorList>
            <person name="Spinard E."/>
            <person name="Dubert J."/>
            <person name="Nelson D.R."/>
            <person name="Barja J.L."/>
        </authorList>
    </citation>
    <scope>NUCLEOTIDE SEQUENCE [LARGE SCALE GENOMIC DNA]</scope>
    <source>
        <strain evidence="10">PP-638</strain>
        <strain evidence="9">PP2-638</strain>
    </source>
</reference>
<gene>
    <name evidence="9" type="ORF">AZ468_07630</name>
    <name evidence="8" type="ORF">OPW20_14545</name>
</gene>
<comment type="similarity">
    <text evidence="3">Belongs to the methyl-accepting chemotaxis (MCP) protein family.</text>
</comment>
<dbReference type="Proteomes" id="UP001150001">
    <property type="component" value="Unassembled WGS sequence"/>
</dbReference>
<evidence type="ECO:0000259" key="7">
    <source>
        <dbReference type="PROSITE" id="PS50885"/>
    </source>
</evidence>
<comment type="subcellular location">
    <subcellularLocation>
        <location evidence="1">Membrane</location>
    </subcellularLocation>
</comment>
<evidence type="ECO:0000313" key="11">
    <source>
        <dbReference type="Proteomes" id="UP001150001"/>
    </source>
</evidence>
<dbReference type="InterPro" id="IPR004089">
    <property type="entry name" value="MCPsignal_dom"/>
</dbReference>